<accession>A0A8D4VM75</accession>
<evidence type="ECO:0000256" key="3">
    <source>
        <dbReference type="ARBA" id="ARBA00022737"/>
    </source>
</evidence>
<dbReference type="Pfam" id="PF08335">
    <property type="entry name" value="GlnD_UR_UTase"/>
    <property type="match status" value="1"/>
</dbReference>
<dbReference type="Proteomes" id="UP000824988">
    <property type="component" value="Chromosome"/>
</dbReference>
<comment type="caution">
    <text evidence="8">Lacks conserved residue(s) required for the propagation of feature annotation.</text>
</comment>
<feature type="domain" description="ACT" evidence="9">
    <location>
        <begin position="699"/>
        <end position="784"/>
    </location>
</feature>
<comment type="similarity">
    <text evidence="8">Belongs to the GlnD family.</text>
</comment>
<dbReference type="NCBIfam" id="TIGR01693">
    <property type="entry name" value="UTase_glnD"/>
    <property type="match status" value="1"/>
</dbReference>
<dbReference type="PROSITE" id="PS51671">
    <property type="entry name" value="ACT"/>
    <property type="match status" value="2"/>
</dbReference>
<dbReference type="RefSeq" id="WP_246598973.1">
    <property type="nucleotide sequence ID" value="NZ_AP019782.1"/>
</dbReference>
<reference evidence="11" key="1">
    <citation type="submission" date="2019-06" db="EMBL/GenBank/DDBJ databases">
        <title>Complete genome sequence of Methylogaea oryzae strain JCM16910.</title>
        <authorList>
            <person name="Asakawa S."/>
        </authorList>
    </citation>
    <scope>NUCLEOTIDE SEQUENCE</scope>
    <source>
        <strain evidence="11">E10</strain>
    </source>
</reference>
<dbReference type="HAMAP" id="MF_00277">
    <property type="entry name" value="PII_uridylyl_transf"/>
    <property type="match status" value="1"/>
</dbReference>
<dbReference type="PANTHER" id="PTHR47320:SF1">
    <property type="entry name" value="BIFUNCTIONAL URIDYLYLTRANSFERASE_URIDYLYL-REMOVING ENZYME"/>
    <property type="match status" value="1"/>
</dbReference>
<evidence type="ECO:0000313" key="11">
    <source>
        <dbReference type="EMBL" id="BBL70733.1"/>
    </source>
</evidence>
<evidence type="ECO:0000256" key="4">
    <source>
        <dbReference type="ARBA" id="ARBA00022801"/>
    </source>
</evidence>
<proteinExistence type="inferred from homology"/>
<dbReference type="InterPro" id="IPR006674">
    <property type="entry name" value="HD_domain"/>
</dbReference>
<sequence length="880" mass="99591">MTISTPPPFEALLDEAAPLQSYKDHLAAVAADLIRGFDTGVPVADLLHAKAAVVDRLLIACWKHFLGDRADGLCLVAVGGYGRRELHPHSDVDLLLLTAQPLADNKSCADPVAALFRFLWDIGLKPGQSVRTVEECEQEAERDQTVITNLIECRHLCGDIALFQQLEARLAPERLWPAQAFFTAKLQEQEARYHKYHDTAYNLEPNVKDGPGGLRDIQIIGWVTRRLYGAADLIQLVSRGILSHNEYLELNRARDFLWTIRFALHSLAGRCEDRLLFEYQKQLADRFGYLATDGNQAVEEFMQQYFRTIKGVERLNEMLLQLFQEAMPSRQASTPPVRVDEYFHSVGGYLEAVNEELFRQRPLALLEIFLALQKNPSLLGIRASTIRLIRGSLDIIDDDFRRDPAACRLFMQILREPQGIVHQLRRMNRHGVLAAYLPEFAKVVGRMQFDLFHVYTVDEHSLFVVRNLRRFTLEKHREELPFAYDLSRQIAKPELLYIAGLLHDIAKGSGGDHSEMGERIAGEFCRRHGLGDDDTKLVTWLVRNHLLMSLTAQRKDIADPDVVHEFASAVGSEAYLNHIYLLTLADIRATNPNLWNSWKDALFKELYAVARRALRRGLHNPIAQGEICAARRHDAQRITERLGLPAATTEIVWANLGDEYFLRFAPEEIAWHTIALAGCRDADLPLVLLRPESRWGSAEAFVYMADRDYIFACSTAVLDQLNLTILDARLITTSHGYVLISYQVLEQNNAPIENPLRQTEIADRLRASLLHPTDQAMRVARRQPSQVKHFAVRTQVYFHDDAQARHTVMELLATDQPGLLSKVGQAFTRHGIRVLNAKVSTIGSRAEDVFHITDRDGKPLATEAARQALHASLLALIDEG</sequence>
<feature type="domain" description="HD" evidence="10">
    <location>
        <begin position="457"/>
        <end position="579"/>
    </location>
</feature>
<dbReference type="Pfam" id="PF01842">
    <property type="entry name" value="ACT"/>
    <property type="match status" value="1"/>
</dbReference>
<comment type="activity regulation">
    <text evidence="8">Uridylyltransferase (UTase) activity is inhibited by glutamine, while glutamine activates uridylyl-removing (UR) activity.</text>
</comment>
<dbReference type="PANTHER" id="PTHR47320">
    <property type="entry name" value="BIFUNCTIONAL URIDYLYLTRANSFERASE/URIDYLYL-REMOVING ENZYME"/>
    <property type="match status" value="1"/>
</dbReference>
<evidence type="ECO:0000256" key="7">
    <source>
        <dbReference type="ARBA" id="ARBA00047968"/>
    </source>
</evidence>
<keyword evidence="1 8" id="KW-0808">Transferase</keyword>
<comment type="cofactor">
    <cofactor evidence="8">
        <name>Mg(2+)</name>
        <dbReference type="ChEBI" id="CHEBI:18420"/>
    </cofactor>
</comment>
<keyword evidence="4 8" id="KW-0378">Hydrolase</keyword>
<evidence type="ECO:0000256" key="6">
    <source>
        <dbReference type="ARBA" id="ARBA00023268"/>
    </source>
</evidence>
<dbReference type="InterPro" id="IPR003607">
    <property type="entry name" value="HD/PDEase_dom"/>
</dbReference>
<dbReference type="EMBL" id="AP019782">
    <property type="protein sequence ID" value="BBL70733.1"/>
    <property type="molecule type" value="Genomic_DNA"/>
</dbReference>
<dbReference type="AlphaFoldDB" id="A0A8D4VM75"/>
<dbReference type="PIRSF" id="PIRSF006288">
    <property type="entry name" value="PII_uridyltransf"/>
    <property type="match status" value="1"/>
</dbReference>
<keyword evidence="2 8" id="KW-0548">Nucleotidyltransferase</keyword>
<dbReference type="KEGG" id="moz:MoryE10_13390"/>
<comment type="domain">
    <text evidence="8">Has four distinct domains: an N-terminal nucleotidyltransferase (NT) domain responsible for UTase activity, a central HD domain that encodes UR activity, and two C-terminal ACT domains that seem to have a role in glutamine sensing.</text>
</comment>
<feature type="region of interest" description="Uridylyltransferase" evidence="8">
    <location>
        <begin position="1"/>
        <end position="338"/>
    </location>
</feature>
<evidence type="ECO:0000256" key="2">
    <source>
        <dbReference type="ARBA" id="ARBA00022695"/>
    </source>
</evidence>
<dbReference type="CDD" id="cd00077">
    <property type="entry name" value="HDc"/>
    <property type="match status" value="1"/>
</dbReference>
<dbReference type="FunFam" id="1.10.3090.10:FF:000005">
    <property type="entry name" value="Bifunctional uridylyltransferase/uridylyl-removing enzyme"/>
    <property type="match status" value="1"/>
</dbReference>
<comment type="catalytic activity">
    <reaction evidence="7">
        <text>guanosine 3',5'-bis(diphosphate) + H2O = GDP + diphosphate + H(+)</text>
        <dbReference type="Rhea" id="RHEA:14253"/>
        <dbReference type="ChEBI" id="CHEBI:15377"/>
        <dbReference type="ChEBI" id="CHEBI:15378"/>
        <dbReference type="ChEBI" id="CHEBI:33019"/>
        <dbReference type="ChEBI" id="CHEBI:58189"/>
        <dbReference type="ChEBI" id="CHEBI:77828"/>
        <dbReference type="EC" id="3.1.7.2"/>
    </reaction>
</comment>
<dbReference type="InterPro" id="IPR010043">
    <property type="entry name" value="UTase/UR"/>
</dbReference>
<evidence type="ECO:0000259" key="9">
    <source>
        <dbReference type="PROSITE" id="PS51671"/>
    </source>
</evidence>
<dbReference type="InterPro" id="IPR002912">
    <property type="entry name" value="ACT_dom"/>
</dbReference>
<keyword evidence="3" id="KW-0677">Repeat</keyword>
<dbReference type="PROSITE" id="PS51831">
    <property type="entry name" value="HD"/>
    <property type="match status" value="1"/>
</dbReference>
<gene>
    <name evidence="8 11" type="primary">glnD</name>
    <name evidence="11" type="ORF">MoryE10_13390</name>
</gene>
<keyword evidence="5 8" id="KW-0460">Magnesium</keyword>
<comment type="function">
    <text evidence="8">Modifies, by uridylylation and deuridylylation, the PII regulatory proteins (GlnB and homologs), in response to the nitrogen status of the cell that GlnD senses through the glutamine level. Under low glutamine levels, catalyzes the conversion of the PII proteins and UTP to PII-UMP and PPi, while under higher glutamine levels, GlnD hydrolyzes PII-UMP to PII and UMP (deuridylylation). Thus, controls uridylylation state and activity of the PII proteins, and plays an important role in the regulation of nitrogen metabolism.</text>
</comment>
<evidence type="ECO:0000256" key="1">
    <source>
        <dbReference type="ARBA" id="ARBA00022679"/>
    </source>
</evidence>
<dbReference type="CDD" id="cd04899">
    <property type="entry name" value="ACT_ACR-UUR-like_2"/>
    <property type="match status" value="1"/>
</dbReference>
<evidence type="ECO:0000256" key="8">
    <source>
        <dbReference type="HAMAP-Rule" id="MF_00277"/>
    </source>
</evidence>
<dbReference type="GO" id="GO:0006808">
    <property type="term" value="P:regulation of nitrogen utilization"/>
    <property type="evidence" value="ECO:0007669"/>
    <property type="project" value="UniProtKB-UniRule"/>
</dbReference>
<evidence type="ECO:0000259" key="10">
    <source>
        <dbReference type="PROSITE" id="PS51831"/>
    </source>
</evidence>
<keyword evidence="6 8" id="KW-0511">Multifunctional enzyme</keyword>
<keyword evidence="12" id="KW-1185">Reference proteome</keyword>
<comment type="catalytic activity">
    <reaction evidence="8">
        <text>[protein-PII]-uridylyl-L-tyrosine + H2O = [protein-PII]-L-tyrosine + UMP + H(+)</text>
        <dbReference type="Rhea" id="RHEA:48600"/>
        <dbReference type="Rhea" id="RHEA-COMP:12147"/>
        <dbReference type="Rhea" id="RHEA-COMP:12148"/>
        <dbReference type="ChEBI" id="CHEBI:15377"/>
        <dbReference type="ChEBI" id="CHEBI:15378"/>
        <dbReference type="ChEBI" id="CHEBI:46858"/>
        <dbReference type="ChEBI" id="CHEBI:57865"/>
        <dbReference type="ChEBI" id="CHEBI:90602"/>
    </reaction>
</comment>
<dbReference type="CDD" id="cd04900">
    <property type="entry name" value="ACT_UUR-like_1"/>
    <property type="match status" value="1"/>
</dbReference>
<dbReference type="EC" id="3.1.4.-" evidence="8"/>
<name>A0A8D4VM75_9GAMM</name>
<dbReference type="GO" id="GO:0008773">
    <property type="term" value="F:[protein-PII] uridylyltransferase activity"/>
    <property type="evidence" value="ECO:0007669"/>
    <property type="project" value="UniProtKB-UniRule"/>
</dbReference>
<dbReference type="CDD" id="cd05401">
    <property type="entry name" value="NT_GlnE_GlnD_like"/>
    <property type="match status" value="1"/>
</dbReference>
<dbReference type="SMART" id="SM00471">
    <property type="entry name" value="HDc"/>
    <property type="match status" value="1"/>
</dbReference>
<dbReference type="GO" id="GO:0008893">
    <property type="term" value="F:guanosine-3',5'-bis(diphosphate) 3'-diphosphatase activity"/>
    <property type="evidence" value="ECO:0007669"/>
    <property type="project" value="UniProtKB-EC"/>
</dbReference>
<comment type="catalytic activity">
    <reaction evidence="8">
        <text>[protein-PII]-L-tyrosine + UTP = [protein-PII]-uridylyl-L-tyrosine + diphosphate</text>
        <dbReference type="Rhea" id="RHEA:13673"/>
        <dbReference type="Rhea" id="RHEA-COMP:12147"/>
        <dbReference type="Rhea" id="RHEA-COMP:12148"/>
        <dbReference type="ChEBI" id="CHEBI:33019"/>
        <dbReference type="ChEBI" id="CHEBI:46398"/>
        <dbReference type="ChEBI" id="CHEBI:46858"/>
        <dbReference type="ChEBI" id="CHEBI:90602"/>
        <dbReference type="EC" id="2.7.7.59"/>
    </reaction>
</comment>
<dbReference type="InterPro" id="IPR013546">
    <property type="entry name" value="PII_UdlTrfase/GS_AdlTrfase"/>
</dbReference>
<dbReference type="Pfam" id="PF01966">
    <property type="entry name" value="HD"/>
    <property type="match status" value="1"/>
</dbReference>
<feature type="domain" description="ACT" evidence="9">
    <location>
        <begin position="808"/>
        <end position="880"/>
    </location>
</feature>
<evidence type="ECO:0000256" key="5">
    <source>
        <dbReference type="ARBA" id="ARBA00022842"/>
    </source>
</evidence>
<dbReference type="EC" id="2.7.7.59" evidence="8"/>
<protein>
    <recommendedName>
        <fullName evidence="8">Bifunctional uridylyltransferase/uridylyl-removing enzyme</fullName>
        <shortName evidence="8">UTase/UR</shortName>
    </recommendedName>
    <alternativeName>
        <fullName evidence="8">Bifunctional [protein-PII] modification enzyme</fullName>
    </alternativeName>
    <alternativeName>
        <fullName evidence="8">Bifunctional nitrogen sensor protein</fullName>
    </alternativeName>
    <domain>
        <recommendedName>
            <fullName evidence="8">[Protein-PII] uridylyltransferase</fullName>
            <shortName evidence="8">PII uridylyltransferase</shortName>
            <shortName evidence="8">UTase</shortName>
            <ecNumber evidence="8">2.7.7.59</ecNumber>
        </recommendedName>
    </domain>
    <domain>
        <recommendedName>
            <fullName evidence="8">[Protein-PII]-UMP uridylyl-removing enzyme</fullName>
            <shortName evidence="8">UR</shortName>
            <ecNumber evidence="8">3.1.4.-</ecNumber>
        </recommendedName>
    </domain>
</protein>
<organism evidence="11 12">
    <name type="scientific">Methylogaea oryzae</name>
    <dbReference type="NCBI Taxonomy" id="1295382"/>
    <lineage>
        <taxon>Bacteria</taxon>
        <taxon>Pseudomonadati</taxon>
        <taxon>Pseudomonadota</taxon>
        <taxon>Gammaproteobacteria</taxon>
        <taxon>Methylococcales</taxon>
        <taxon>Methylococcaceae</taxon>
        <taxon>Methylogaea</taxon>
    </lineage>
</organism>
<evidence type="ECO:0000313" key="12">
    <source>
        <dbReference type="Proteomes" id="UP000824988"/>
    </source>
</evidence>
<dbReference type="GO" id="GO:0008081">
    <property type="term" value="F:phosphoric diester hydrolase activity"/>
    <property type="evidence" value="ECO:0007669"/>
    <property type="project" value="UniProtKB-UniRule"/>
</dbReference>